<sequence length="152" mass="16332">MLSNLKDNFGARKTSRRVGRGIGSGRGKTSSRGGKGQTARSGVSIKGFEGGQMPLCRRLPKKGFVSLKKRIFFSINLDRIQNAIESGILDSKNRITIDVLVDKGFCKKATIPLKVLGRGTISHPVHIVADAFSVQAKFKIGEAKGTCTLVSS</sequence>
<dbReference type="HAMAP" id="MF_01341">
    <property type="entry name" value="Ribosomal_uL15"/>
    <property type="match status" value="1"/>
</dbReference>
<keyword evidence="3 4" id="KW-0687">Ribonucleoprotein</keyword>
<dbReference type="GO" id="GO:0003735">
    <property type="term" value="F:structural constituent of ribosome"/>
    <property type="evidence" value="ECO:0007669"/>
    <property type="project" value="InterPro"/>
</dbReference>
<keyword evidence="4" id="KW-0694">RNA-binding</keyword>
<dbReference type="Gene3D" id="3.100.10.10">
    <property type="match status" value="1"/>
</dbReference>
<comment type="caution">
    <text evidence="7">The sequence shown here is derived from an EMBL/GenBank/DDBJ whole genome shotgun (WGS) entry which is preliminary data.</text>
</comment>
<dbReference type="Pfam" id="PF00828">
    <property type="entry name" value="Ribosomal_L27A"/>
    <property type="match status" value="1"/>
</dbReference>
<feature type="domain" description="Large ribosomal subunit protein uL15/eL18" evidence="6">
    <location>
        <begin position="75"/>
        <end position="148"/>
    </location>
</feature>
<comment type="subunit">
    <text evidence="4">Part of the 50S ribosomal subunit.</text>
</comment>
<dbReference type="PANTHER" id="PTHR12934:SF11">
    <property type="entry name" value="LARGE RIBOSOMAL SUBUNIT PROTEIN UL15M"/>
    <property type="match status" value="1"/>
</dbReference>
<dbReference type="eggNOG" id="COG0200">
    <property type="taxonomic scope" value="Bacteria"/>
</dbReference>
<dbReference type="InterPro" id="IPR036227">
    <property type="entry name" value="Ribosomal_uL15/eL18_sf"/>
</dbReference>
<evidence type="ECO:0000313" key="8">
    <source>
        <dbReference type="Proteomes" id="UP000019112"/>
    </source>
</evidence>
<dbReference type="Proteomes" id="UP000019112">
    <property type="component" value="Unassembled WGS sequence"/>
</dbReference>
<dbReference type="STRING" id="1399147.P618_200583"/>
<evidence type="ECO:0000259" key="6">
    <source>
        <dbReference type="Pfam" id="PF00828"/>
    </source>
</evidence>
<comment type="similarity">
    <text evidence="1 4">Belongs to the universal ribosomal protein uL15 family.</text>
</comment>
<keyword evidence="4" id="KW-0699">rRNA-binding</keyword>
<evidence type="ECO:0000313" key="7">
    <source>
        <dbReference type="EMBL" id="ETZ07189.1"/>
    </source>
</evidence>
<dbReference type="RefSeq" id="WP_021827287.1">
    <property type="nucleotide sequence ID" value="NZ_AWTR02000059.1"/>
</dbReference>
<dbReference type="GO" id="GO:0006412">
    <property type="term" value="P:translation"/>
    <property type="evidence" value="ECO:0007669"/>
    <property type="project" value="UniProtKB-UniRule"/>
</dbReference>
<keyword evidence="8" id="KW-1185">Reference proteome</keyword>
<accession>W6TEI8</accession>
<dbReference type="GO" id="GO:0022625">
    <property type="term" value="C:cytosolic large ribosomal subunit"/>
    <property type="evidence" value="ECO:0007669"/>
    <property type="project" value="TreeGrafter"/>
</dbReference>
<keyword evidence="2 4" id="KW-0689">Ribosomal protein</keyword>
<reference evidence="7 8" key="1">
    <citation type="journal article" date="2014" name="FEMS Microbiol. Lett.">
        <title>Draft genome sequences of three Holospora species (Holospora obtusa, Holospora undulata, and Holospora elegans), endonuclear symbiotic bacteria of the ciliate Paramecium caudatum.</title>
        <authorList>
            <person name="Dohra H."/>
            <person name="Tanaka K."/>
            <person name="Suzuki T."/>
            <person name="Fujishima M."/>
            <person name="Suzuki H."/>
        </authorList>
    </citation>
    <scope>NUCLEOTIDE SEQUENCE [LARGE SCALE GENOMIC DNA]</scope>
    <source>
        <strain evidence="7 8">F1</strain>
    </source>
</reference>
<evidence type="ECO:0000256" key="4">
    <source>
        <dbReference type="HAMAP-Rule" id="MF_01341"/>
    </source>
</evidence>
<dbReference type="InterPro" id="IPR021131">
    <property type="entry name" value="Ribosomal_uL15/eL18"/>
</dbReference>
<dbReference type="AlphaFoldDB" id="W6TEI8"/>
<protein>
    <recommendedName>
        <fullName evidence="4">Large ribosomal subunit protein uL15</fullName>
    </recommendedName>
</protein>
<dbReference type="EMBL" id="AWTR02000059">
    <property type="protein sequence ID" value="ETZ07189.1"/>
    <property type="molecule type" value="Genomic_DNA"/>
</dbReference>
<organism evidence="7 8">
    <name type="scientific">Holospora obtusa F1</name>
    <dbReference type="NCBI Taxonomy" id="1399147"/>
    <lineage>
        <taxon>Bacteria</taxon>
        <taxon>Pseudomonadati</taxon>
        <taxon>Pseudomonadota</taxon>
        <taxon>Alphaproteobacteria</taxon>
        <taxon>Holosporales</taxon>
        <taxon>Holosporaceae</taxon>
        <taxon>Holospora</taxon>
    </lineage>
</organism>
<dbReference type="PANTHER" id="PTHR12934">
    <property type="entry name" value="50S RIBOSOMAL PROTEIN L15"/>
    <property type="match status" value="1"/>
</dbReference>
<dbReference type="InterPro" id="IPR005749">
    <property type="entry name" value="Ribosomal_uL15_bac-type"/>
</dbReference>
<name>W6TEI8_HOLOB</name>
<evidence type="ECO:0000256" key="1">
    <source>
        <dbReference type="ARBA" id="ARBA00007320"/>
    </source>
</evidence>
<proteinExistence type="inferred from homology"/>
<evidence type="ECO:0000256" key="5">
    <source>
        <dbReference type="SAM" id="MobiDB-lite"/>
    </source>
</evidence>
<gene>
    <name evidence="4" type="primary">rplO</name>
    <name evidence="7" type="ORF">P618_200583</name>
</gene>
<dbReference type="SUPFAM" id="SSF52080">
    <property type="entry name" value="Ribosomal proteins L15p and L18e"/>
    <property type="match status" value="1"/>
</dbReference>
<evidence type="ECO:0000256" key="2">
    <source>
        <dbReference type="ARBA" id="ARBA00022980"/>
    </source>
</evidence>
<dbReference type="OrthoDB" id="9810293at2"/>
<dbReference type="NCBIfam" id="TIGR01071">
    <property type="entry name" value="rplO_bact"/>
    <property type="match status" value="1"/>
</dbReference>
<dbReference type="InterPro" id="IPR030878">
    <property type="entry name" value="Ribosomal_uL15"/>
</dbReference>
<feature type="region of interest" description="Disordered" evidence="5">
    <location>
        <begin position="1"/>
        <end position="46"/>
    </location>
</feature>
<evidence type="ECO:0000256" key="3">
    <source>
        <dbReference type="ARBA" id="ARBA00023274"/>
    </source>
</evidence>
<comment type="function">
    <text evidence="4">Binds to the 23S rRNA.</text>
</comment>
<dbReference type="GO" id="GO:0019843">
    <property type="term" value="F:rRNA binding"/>
    <property type="evidence" value="ECO:0007669"/>
    <property type="project" value="UniProtKB-UniRule"/>
</dbReference>